<reference evidence="1 2" key="1">
    <citation type="journal article" date="2023" name="Genes (Basel)">
        <title>Chromosome-Level Genome Assembly and Circadian Gene Repertoire of the Patagonia Blennie Eleginops maclovinus-The Closest Ancestral Proxy of Antarctic Cryonotothenioids.</title>
        <authorList>
            <person name="Cheng C.C."/>
            <person name="Rivera-Colon A.G."/>
            <person name="Minhas B.F."/>
            <person name="Wilson L."/>
            <person name="Rayamajhi N."/>
            <person name="Vargas-Chacoff L."/>
            <person name="Catchen J.M."/>
        </authorList>
    </citation>
    <scope>NUCLEOTIDE SEQUENCE [LARGE SCALE GENOMIC DNA]</scope>
    <source>
        <strain evidence="1">JMC-PN-2008</strain>
    </source>
</reference>
<name>A0AAN8AUJ1_ELEMC</name>
<dbReference type="AlphaFoldDB" id="A0AAN8AUJ1"/>
<dbReference type="Proteomes" id="UP001346869">
    <property type="component" value="Unassembled WGS sequence"/>
</dbReference>
<protein>
    <submittedName>
        <fullName evidence="1">Uncharacterized protein</fullName>
    </submittedName>
</protein>
<accession>A0AAN8AUJ1</accession>
<comment type="caution">
    <text evidence="1">The sequence shown here is derived from an EMBL/GenBank/DDBJ whole genome shotgun (WGS) entry which is preliminary data.</text>
</comment>
<keyword evidence="2" id="KW-1185">Reference proteome</keyword>
<evidence type="ECO:0000313" key="1">
    <source>
        <dbReference type="EMBL" id="KAK5872878.1"/>
    </source>
</evidence>
<sequence>MQSGKQTWKHQVKTSTEAELCTRSFPPSSISFAQCIQLIYTCLVSRLRLHHPQPRLPLQCVWLPTI</sequence>
<organism evidence="1 2">
    <name type="scientific">Eleginops maclovinus</name>
    <name type="common">Patagonian blennie</name>
    <name type="synonym">Eleginus maclovinus</name>
    <dbReference type="NCBI Taxonomy" id="56733"/>
    <lineage>
        <taxon>Eukaryota</taxon>
        <taxon>Metazoa</taxon>
        <taxon>Chordata</taxon>
        <taxon>Craniata</taxon>
        <taxon>Vertebrata</taxon>
        <taxon>Euteleostomi</taxon>
        <taxon>Actinopterygii</taxon>
        <taxon>Neopterygii</taxon>
        <taxon>Teleostei</taxon>
        <taxon>Neoteleostei</taxon>
        <taxon>Acanthomorphata</taxon>
        <taxon>Eupercaria</taxon>
        <taxon>Perciformes</taxon>
        <taxon>Notothenioidei</taxon>
        <taxon>Eleginopidae</taxon>
        <taxon>Eleginops</taxon>
    </lineage>
</organism>
<dbReference type="EMBL" id="JAUZQC010000004">
    <property type="protein sequence ID" value="KAK5872878.1"/>
    <property type="molecule type" value="Genomic_DNA"/>
</dbReference>
<proteinExistence type="predicted"/>
<reference evidence="1 2" key="2">
    <citation type="journal article" date="2023" name="Mol. Biol. Evol.">
        <title>Genomics of Secondarily Temperate Adaptation in the Only Non-Antarctic Icefish.</title>
        <authorList>
            <person name="Rivera-Colon A.G."/>
            <person name="Rayamajhi N."/>
            <person name="Minhas B.F."/>
            <person name="Madrigal G."/>
            <person name="Bilyk K.T."/>
            <person name="Yoon V."/>
            <person name="Hune M."/>
            <person name="Gregory S."/>
            <person name="Cheng C.H.C."/>
            <person name="Catchen J.M."/>
        </authorList>
    </citation>
    <scope>NUCLEOTIDE SEQUENCE [LARGE SCALE GENOMIC DNA]</scope>
    <source>
        <strain evidence="1">JMC-PN-2008</strain>
    </source>
</reference>
<gene>
    <name evidence="1" type="ORF">PBY51_013536</name>
</gene>
<evidence type="ECO:0000313" key="2">
    <source>
        <dbReference type="Proteomes" id="UP001346869"/>
    </source>
</evidence>